<dbReference type="InParanoid" id="A9VEK7"/>
<evidence type="ECO:0000313" key="12">
    <source>
        <dbReference type="EMBL" id="EDQ84034.1"/>
    </source>
</evidence>
<evidence type="ECO:0000256" key="6">
    <source>
        <dbReference type="ARBA" id="ARBA00022853"/>
    </source>
</evidence>
<evidence type="ECO:0000256" key="3">
    <source>
        <dbReference type="ARBA" id="ARBA00012111"/>
    </source>
</evidence>
<dbReference type="AlphaFoldDB" id="A9VEK7"/>
<proteinExistence type="inferred from homology"/>
<dbReference type="GO" id="GO:0040029">
    <property type="term" value="P:epigenetic regulation of gene expression"/>
    <property type="evidence" value="ECO:0000318"/>
    <property type="project" value="GO_Central"/>
</dbReference>
<name>A9VEK7_MONBE</name>
<evidence type="ECO:0000256" key="9">
    <source>
        <dbReference type="ARBA" id="ARBA00023242"/>
    </source>
</evidence>
<dbReference type="GO" id="GO:0141221">
    <property type="term" value="F:histone deacetylase activity, hydrolytic mechanism"/>
    <property type="evidence" value="ECO:0007669"/>
    <property type="project" value="UniProtKB-EC"/>
</dbReference>
<dbReference type="EC" id="3.5.1.98" evidence="3"/>
<dbReference type="PANTHER" id="PTHR10625:SF5">
    <property type="entry name" value="HISTONE DEACETYLASE"/>
    <property type="match status" value="1"/>
</dbReference>
<dbReference type="Proteomes" id="UP000001357">
    <property type="component" value="Unassembled WGS sequence"/>
</dbReference>
<evidence type="ECO:0000256" key="2">
    <source>
        <dbReference type="ARBA" id="ARBA00007738"/>
    </source>
</evidence>
<feature type="region of interest" description="Disordered" evidence="10">
    <location>
        <begin position="40"/>
        <end position="59"/>
    </location>
</feature>
<evidence type="ECO:0000256" key="1">
    <source>
        <dbReference type="ARBA" id="ARBA00004123"/>
    </source>
</evidence>
<dbReference type="Gene3D" id="3.40.800.20">
    <property type="entry name" value="Histone deacetylase domain"/>
    <property type="match status" value="1"/>
</dbReference>
<dbReference type="SUPFAM" id="SSF52768">
    <property type="entry name" value="Arginase/deacetylase"/>
    <property type="match status" value="1"/>
</dbReference>
<dbReference type="STRING" id="81824.A9VEK7"/>
<evidence type="ECO:0000313" key="13">
    <source>
        <dbReference type="Proteomes" id="UP000001357"/>
    </source>
</evidence>
<evidence type="ECO:0000256" key="5">
    <source>
        <dbReference type="ARBA" id="ARBA00022801"/>
    </source>
</evidence>
<evidence type="ECO:0000256" key="8">
    <source>
        <dbReference type="ARBA" id="ARBA00023163"/>
    </source>
</evidence>
<keyword evidence="4" id="KW-0678">Repressor</keyword>
<feature type="region of interest" description="Disordered" evidence="10">
    <location>
        <begin position="467"/>
        <end position="495"/>
    </location>
</feature>
<dbReference type="GO" id="GO:0005737">
    <property type="term" value="C:cytoplasm"/>
    <property type="evidence" value="ECO:0000318"/>
    <property type="project" value="GO_Central"/>
</dbReference>
<feature type="compositionally biased region" description="Polar residues" evidence="10">
    <location>
        <begin position="9"/>
        <end position="25"/>
    </location>
</feature>
<feature type="region of interest" description="Disordered" evidence="10">
    <location>
        <begin position="1"/>
        <end position="25"/>
    </location>
</feature>
<evidence type="ECO:0000256" key="10">
    <source>
        <dbReference type="SAM" id="MobiDB-lite"/>
    </source>
</evidence>
<accession>A9VEK7</accession>
<dbReference type="eggNOG" id="KOG1343">
    <property type="taxonomic scope" value="Eukaryota"/>
</dbReference>
<keyword evidence="9" id="KW-0539">Nucleus</keyword>
<dbReference type="EMBL" id="CH991690">
    <property type="protein sequence ID" value="EDQ84034.1"/>
    <property type="molecule type" value="Genomic_DNA"/>
</dbReference>
<dbReference type="GeneID" id="5896415"/>
<dbReference type="PANTHER" id="PTHR10625">
    <property type="entry name" value="HISTONE DEACETYLASE HDAC1-RELATED"/>
    <property type="match status" value="1"/>
</dbReference>
<comment type="subcellular location">
    <subcellularLocation>
        <location evidence="1">Nucleus</location>
    </subcellularLocation>
</comment>
<dbReference type="InterPro" id="IPR023801">
    <property type="entry name" value="His_deacetylse_dom"/>
</dbReference>
<gene>
    <name evidence="12" type="ORF">MONBRDRAFT_30655</name>
</gene>
<reference evidence="12 13" key="1">
    <citation type="journal article" date="2008" name="Nature">
        <title>The genome of the choanoflagellate Monosiga brevicollis and the origin of metazoans.</title>
        <authorList>
            <consortium name="JGI Sequencing"/>
            <person name="King N."/>
            <person name="Westbrook M.J."/>
            <person name="Young S.L."/>
            <person name="Kuo A."/>
            <person name="Abedin M."/>
            <person name="Chapman J."/>
            <person name="Fairclough S."/>
            <person name="Hellsten U."/>
            <person name="Isogai Y."/>
            <person name="Letunic I."/>
            <person name="Marr M."/>
            <person name="Pincus D."/>
            <person name="Putnam N."/>
            <person name="Rokas A."/>
            <person name="Wright K.J."/>
            <person name="Zuzow R."/>
            <person name="Dirks W."/>
            <person name="Good M."/>
            <person name="Goodstein D."/>
            <person name="Lemons D."/>
            <person name="Li W."/>
            <person name="Lyons J.B."/>
            <person name="Morris A."/>
            <person name="Nichols S."/>
            <person name="Richter D.J."/>
            <person name="Salamov A."/>
            <person name="Bork P."/>
            <person name="Lim W.A."/>
            <person name="Manning G."/>
            <person name="Miller W.T."/>
            <person name="McGinnis W."/>
            <person name="Shapiro H."/>
            <person name="Tjian R."/>
            <person name="Grigoriev I.V."/>
            <person name="Rokhsar D."/>
        </authorList>
    </citation>
    <scope>NUCLEOTIDE SEQUENCE [LARGE SCALE GENOMIC DNA]</scope>
    <source>
        <strain evidence="13">MX1 / ATCC 50154</strain>
    </source>
</reference>
<dbReference type="GO" id="GO:0000118">
    <property type="term" value="C:histone deacetylase complex"/>
    <property type="evidence" value="ECO:0000318"/>
    <property type="project" value="GO_Central"/>
</dbReference>
<organism evidence="12 13">
    <name type="scientific">Monosiga brevicollis</name>
    <name type="common">Choanoflagellate</name>
    <dbReference type="NCBI Taxonomy" id="81824"/>
    <lineage>
        <taxon>Eukaryota</taxon>
        <taxon>Choanoflagellata</taxon>
        <taxon>Craspedida</taxon>
        <taxon>Salpingoecidae</taxon>
        <taxon>Monosiga</taxon>
    </lineage>
</organism>
<sequence>MFFSAPVTPRTSHPTSRCGSPTSTHLSDYERYPIIADSLTGLPAPSARTPKLSRSSRSSPAFTVDMLNKAARMVTMTKQLRAVEQARAVDALPTAALTELARTFSWTPTDNSSGALPPVVPAIMQGLVDCKLWNRCTPEAPRHASDDELQLVHTAEYVRHYGSLSTPAPQATINGFAGDDRVYISSNYSETAASTRCAAAAVIDATRLVAEGRAKNAVVLAQPAGRLVGQSGPPRGLGVFNNIAIAARHALQTQTAQRIAILDWGRERAAPLTQLFASDPRVVVASIFRHDRRGVADATAATTYTGLTNNIVNVPLPQDVRVSDADYLAAFRSAVVPILSERCPSAGYAHLTQSLMGVSHGRIVLVLEDTPPTTLSESIAGLEGCLHALLGDDLSALPYPDVSPNEATVAVLEQLWMVHRRAYGTLETTAAYRHFSPQEYMTMQRQREDEELDATVALASLSMMAVPEMPSEEAEEEARAASSDVTSGSDGQYMV</sequence>
<keyword evidence="7" id="KW-0805">Transcription regulation</keyword>
<feature type="compositionally biased region" description="Polar residues" evidence="10">
    <location>
        <begin position="484"/>
        <end position="495"/>
    </location>
</feature>
<feature type="domain" description="Histone deacetylase" evidence="11">
    <location>
        <begin position="122"/>
        <end position="344"/>
    </location>
</feature>
<keyword evidence="6" id="KW-0156">Chromatin regulator</keyword>
<dbReference type="RefSeq" id="XP_001751154.1">
    <property type="nucleotide sequence ID" value="XM_001751102.1"/>
</dbReference>
<keyword evidence="13" id="KW-1185">Reference proteome</keyword>
<evidence type="ECO:0000256" key="4">
    <source>
        <dbReference type="ARBA" id="ARBA00022491"/>
    </source>
</evidence>
<protein>
    <recommendedName>
        <fullName evidence="3">histone deacetylase</fullName>
        <ecNumber evidence="3">3.5.1.98</ecNumber>
    </recommendedName>
</protein>
<evidence type="ECO:0000259" key="11">
    <source>
        <dbReference type="Pfam" id="PF00850"/>
    </source>
</evidence>
<evidence type="ECO:0000256" key="7">
    <source>
        <dbReference type="ARBA" id="ARBA00023015"/>
    </source>
</evidence>
<dbReference type="InterPro" id="IPR023696">
    <property type="entry name" value="Ureohydrolase_dom_sf"/>
</dbReference>
<dbReference type="GO" id="GO:0004407">
    <property type="term" value="F:histone deacetylase activity"/>
    <property type="evidence" value="ECO:0000318"/>
    <property type="project" value="GO_Central"/>
</dbReference>
<comment type="similarity">
    <text evidence="2">Belongs to the histone deacetylase family. HD type 2 subfamily.</text>
</comment>
<dbReference type="InterPro" id="IPR037138">
    <property type="entry name" value="His_deacetylse_dom_sf"/>
</dbReference>
<dbReference type="Pfam" id="PF00850">
    <property type="entry name" value="Hist_deacetyl"/>
    <property type="match status" value="1"/>
</dbReference>
<keyword evidence="5" id="KW-0378">Hydrolase</keyword>
<dbReference type="KEGG" id="mbr:MONBRDRAFT_30655"/>
<keyword evidence="8" id="KW-0804">Transcription</keyword>